<sequence>MKGTPFKSAVCAQFEEAKSRSVFDGGTRGGLFLVPRVRGTSLVFLKEPQLLQRPSTHHAHTTPGDGSTDQTKVGAAG</sequence>
<organism evidence="2 3">
    <name type="scientific">Perca fluviatilis</name>
    <name type="common">European perch</name>
    <dbReference type="NCBI Taxonomy" id="8168"/>
    <lineage>
        <taxon>Eukaryota</taxon>
        <taxon>Metazoa</taxon>
        <taxon>Chordata</taxon>
        <taxon>Craniata</taxon>
        <taxon>Vertebrata</taxon>
        <taxon>Euteleostomi</taxon>
        <taxon>Actinopterygii</taxon>
        <taxon>Neopterygii</taxon>
        <taxon>Teleostei</taxon>
        <taxon>Neoteleostei</taxon>
        <taxon>Acanthomorphata</taxon>
        <taxon>Eupercaria</taxon>
        <taxon>Perciformes</taxon>
        <taxon>Percoidei</taxon>
        <taxon>Percidae</taxon>
        <taxon>Percinae</taxon>
        <taxon>Perca</taxon>
    </lineage>
</organism>
<keyword evidence="3" id="KW-1185">Reference proteome</keyword>
<reference evidence="2 3" key="1">
    <citation type="submission" date="2019-06" db="EMBL/GenBank/DDBJ databases">
        <title>A chromosome-scale genome assembly of the European perch, Perca fluviatilis.</title>
        <authorList>
            <person name="Roques C."/>
            <person name="Zahm M."/>
            <person name="Cabau C."/>
            <person name="Klopp C."/>
            <person name="Bouchez O."/>
            <person name="Donnadieu C."/>
            <person name="Kuhl H."/>
            <person name="Gislard M."/>
            <person name="Guendouz S."/>
            <person name="Journot L."/>
            <person name="Haffray P."/>
            <person name="Bestin A."/>
            <person name="Morvezen R."/>
            <person name="Feron R."/>
            <person name="Wen M."/>
            <person name="Jouanno E."/>
            <person name="Herpin A."/>
            <person name="Schartl M."/>
            <person name="Postlethwait J."/>
            <person name="Schaerlinger B."/>
            <person name="Chardard D."/>
            <person name="Lecocq T."/>
            <person name="Poncet C."/>
            <person name="Jaffrelo L."/>
            <person name="Lampietro C."/>
            <person name="Guiguen Y."/>
        </authorList>
    </citation>
    <scope>NUCLEOTIDE SEQUENCE [LARGE SCALE GENOMIC DNA]</scope>
    <source>
        <tissue evidence="2">Blood</tissue>
    </source>
</reference>
<dbReference type="AlphaFoldDB" id="A0A6A5FJS0"/>
<dbReference type="EMBL" id="VHII01000003">
    <property type="protein sequence ID" value="KAF1392539.1"/>
    <property type="molecule type" value="Genomic_DNA"/>
</dbReference>
<evidence type="ECO:0000313" key="3">
    <source>
        <dbReference type="Proteomes" id="UP000465112"/>
    </source>
</evidence>
<accession>A0A6A5FJS0</accession>
<protein>
    <submittedName>
        <fullName evidence="2">Uncharacterized protein</fullName>
    </submittedName>
</protein>
<evidence type="ECO:0000256" key="1">
    <source>
        <dbReference type="SAM" id="MobiDB-lite"/>
    </source>
</evidence>
<feature type="region of interest" description="Disordered" evidence="1">
    <location>
        <begin position="50"/>
        <end position="77"/>
    </location>
</feature>
<proteinExistence type="predicted"/>
<gene>
    <name evidence="2" type="ORF">PFLUV_G00029070</name>
</gene>
<name>A0A6A5FJS0_PERFL</name>
<dbReference type="Proteomes" id="UP000465112">
    <property type="component" value="Chromosome 3"/>
</dbReference>
<comment type="caution">
    <text evidence="2">The sequence shown here is derived from an EMBL/GenBank/DDBJ whole genome shotgun (WGS) entry which is preliminary data.</text>
</comment>
<evidence type="ECO:0000313" key="2">
    <source>
        <dbReference type="EMBL" id="KAF1392539.1"/>
    </source>
</evidence>